<reference evidence="8" key="1">
    <citation type="submission" date="2021-02" db="EMBL/GenBank/DDBJ databases">
        <authorList>
            <person name="Nowell W R."/>
        </authorList>
    </citation>
    <scope>NUCLEOTIDE SEQUENCE</scope>
</reference>
<evidence type="ECO:0000256" key="6">
    <source>
        <dbReference type="SAM" id="MobiDB-lite"/>
    </source>
</evidence>
<dbReference type="InterPro" id="IPR037272">
    <property type="entry name" value="SNS_sf"/>
</dbReference>
<gene>
    <name evidence="8" type="ORF">CJN711_LOCUS29479</name>
    <name evidence="9" type="ORF">WKI299_LOCUS5177</name>
</gene>
<dbReference type="PROSITE" id="PS50267">
    <property type="entry name" value="NA_NEUROTRAN_SYMP_3"/>
    <property type="match status" value="1"/>
</dbReference>
<proteinExistence type="predicted"/>
<comment type="caution">
    <text evidence="8">The sequence shown here is derived from an EMBL/GenBank/DDBJ whole genome shotgun (WGS) entry which is preliminary data.</text>
</comment>
<sequence length="150" mass="17429">MLLFEFVTVKGFITACVDEWSILQYRKESLTVLSIGFRPGRFWKWCWIVFTPLLCTSIAIFSLIEYEPVKYKNYQFPSWAEYIGWCIALSSILAIPIYAIAFFAKQTGSFKQRWKISTTPTSNQNPSPDDNDKETSQRMLNEHTTAMTNL</sequence>
<keyword evidence="4 7" id="KW-1133">Transmembrane helix</keyword>
<dbReference type="GO" id="GO:0035725">
    <property type="term" value="P:sodium ion transmembrane transport"/>
    <property type="evidence" value="ECO:0007669"/>
    <property type="project" value="TreeGrafter"/>
</dbReference>
<dbReference type="EMBL" id="CAJNRF010001467">
    <property type="protein sequence ID" value="CAF2010304.1"/>
    <property type="molecule type" value="Genomic_DNA"/>
</dbReference>
<evidence type="ECO:0000313" key="8">
    <source>
        <dbReference type="EMBL" id="CAF1537484.1"/>
    </source>
</evidence>
<dbReference type="Proteomes" id="UP000663855">
    <property type="component" value="Unassembled WGS sequence"/>
</dbReference>
<dbReference type="SUPFAM" id="SSF161070">
    <property type="entry name" value="SNF-like"/>
    <property type="match status" value="1"/>
</dbReference>
<feature type="transmembrane region" description="Helical" evidence="7">
    <location>
        <begin position="82"/>
        <end position="104"/>
    </location>
</feature>
<keyword evidence="3 7" id="KW-0812">Transmembrane</keyword>
<feature type="compositionally biased region" description="Polar residues" evidence="6">
    <location>
        <begin position="117"/>
        <end position="128"/>
    </location>
</feature>
<feature type="region of interest" description="Disordered" evidence="6">
    <location>
        <begin position="117"/>
        <end position="136"/>
    </location>
</feature>
<dbReference type="Proteomes" id="UP000663856">
    <property type="component" value="Unassembled WGS sequence"/>
</dbReference>
<name>A0A815W0W7_9BILA</name>
<accession>A0A815W0W7</accession>
<dbReference type="GO" id="GO:0005886">
    <property type="term" value="C:plasma membrane"/>
    <property type="evidence" value="ECO:0007669"/>
    <property type="project" value="TreeGrafter"/>
</dbReference>
<keyword evidence="2" id="KW-0813">Transport</keyword>
<keyword evidence="5 7" id="KW-0472">Membrane</keyword>
<dbReference type="Pfam" id="PF00209">
    <property type="entry name" value="SNF"/>
    <property type="match status" value="1"/>
</dbReference>
<dbReference type="EMBL" id="CAJNOV010013980">
    <property type="protein sequence ID" value="CAF1537484.1"/>
    <property type="molecule type" value="Genomic_DNA"/>
</dbReference>
<dbReference type="PANTHER" id="PTHR11616:SF240">
    <property type="entry name" value="BLOATED TUBULES, ISOFORM B-RELATED"/>
    <property type="match status" value="1"/>
</dbReference>
<protein>
    <submittedName>
        <fullName evidence="8">Uncharacterized protein</fullName>
    </submittedName>
</protein>
<evidence type="ECO:0000256" key="1">
    <source>
        <dbReference type="ARBA" id="ARBA00004141"/>
    </source>
</evidence>
<organism evidence="8 10">
    <name type="scientific">Rotaria magnacalcarata</name>
    <dbReference type="NCBI Taxonomy" id="392030"/>
    <lineage>
        <taxon>Eukaryota</taxon>
        <taxon>Metazoa</taxon>
        <taxon>Spiralia</taxon>
        <taxon>Gnathifera</taxon>
        <taxon>Rotifera</taxon>
        <taxon>Eurotatoria</taxon>
        <taxon>Bdelloidea</taxon>
        <taxon>Philodinida</taxon>
        <taxon>Philodinidae</taxon>
        <taxon>Rotaria</taxon>
    </lineage>
</organism>
<evidence type="ECO:0000313" key="10">
    <source>
        <dbReference type="Proteomes" id="UP000663855"/>
    </source>
</evidence>
<dbReference type="PANTHER" id="PTHR11616">
    <property type="entry name" value="SODIUM/CHLORIDE DEPENDENT TRANSPORTER"/>
    <property type="match status" value="1"/>
</dbReference>
<evidence type="ECO:0000313" key="9">
    <source>
        <dbReference type="EMBL" id="CAF2010304.1"/>
    </source>
</evidence>
<comment type="subcellular location">
    <subcellularLocation>
        <location evidence="1">Membrane</location>
        <topology evidence="1">Multi-pass membrane protein</topology>
    </subcellularLocation>
</comment>
<dbReference type="InterPro" id="IPR000175">
    <property type="entry name" value="Na/ntran_symport"/>
</dbReference>
<evidence type="ECO:0000256" key="3">
    <source>
        <dbReference type="ARBA" id="ARBA00022692"/>
    </source>
</evidence>
<evidence type="ECO:0000256" key="4">
    <source>
        <dbReference type="ARBA" id="ARBA00022989"/>
    </source>
</evidence>
<evidence type="ECO:0000256" key="2">
    <source>
        <dbReference type="ARBA" id="ARBA00022448"/>
    </source>
</evidence>
<dbReference type="AlphaFoldDB" id="A0A815W0W7"/>
<evidence type="ECO:0000256" key="7">
    <source>
        <dbReference type="SAM" id="Phobius"/>
    </source>
</evidence>
<evidence type="ECO:0000256" key="5">
    <source>
        <dbReference type="ARBA" id="ARBA00023136"/>
    </source>
</evidence>
<dbReference type="GO" id="GO:0006865">
    <property type="term" value="P:amino acid transport"/>
    <property type="evidence" value="ECO:0007669"/>
    <property type="project" value="TreeGrafter"/>
</dbReference>
<feature type="transmembrane region" description="Helical" evidence="7">
    <location>
        <begin position="42"/>
        <end position="62"/>
    </location>
</feature>